<feature type="transmembrane region" description="Helical" evidence="5">
    <location>
        <begin position="95"/>
        <end position="111"/>
    </location>
</feature>
<dbReference type="Proteomes" id="UP000192656">
    <property type="component" value="Unassembled WGS sequence"/>
</dbReference>
<dbReference type="InterPro" id="IPR051533">
    <property type="entry name" value="WaaL-like"/>
</dbReference>
<evidence type="ECO:0000256" key="2">
    <source>
        <dbReference type="ARBA" id="ARBA00022692"/>
    </source>
</evidence>
<feature type="transmembrane region" description="Helical" evidence="5">
    <location>
        <begin position="238"/>
        <end position="256"/>
    </location>
</feature>
<gene>
    <name evidence="7" type="ORF">SAMN06297251_103258</name>
</gene>
<keyword evidence="7" id="KW-0436">Ligase</keyword>
<evidence type="ECO:0000256" key="4">
    <source>
        <dbReference type="ARBA" id="ARBA00023136"/>
    </source>
</evidence>
<evidence type="ECO:0000256" key="5">
    <source>
        <dbReference type="SAM" id="Phobius"/>
    </source>
</evidence>
<proteinExistence type="predicted"/>
<keyword evidence="8" id="KW-1185">Reference proteome</keyword>
<feature type="transmembrane region" description="Helical" evidence="5">
    <location>
        <begin position="36"/>
        <end position="52"/>
    </location>
</feature>
<reference evidence="7 8" key="1">
    <citation type="submission" date="2017-04" db="EMBL/GenBank/DDBJ databases">
        <authorList>
            <person name="Afonso C.L."/>
            <person name="Miller P.J."/>
            <person name="Scott M.A."/>
            <person name="Spackman E."/>
            <person name="Goraichik I."/>
            <person name="Dimitrov K.M."/>
            <person name="Suarez D.L."/>
            <person name="Swayne D.E."/>
        </authorList>
    </citation>
    <scope>NUCLEOTIDE SEQUENCE [LARGE SCALE GENOMIC DNA]</scope>
    <source>
        <strain evidence="7 8">CGMCC 1.10972</strain>
    </source>
</reference>
<name>A0A1W1ZZR8_9HYPH</name>
<feature type="transmembrane region" description="Helical" evidence="5">
    <location>
        <begin position="410"/>
        <end position="427"/>
    </location>
</feature>
<comment type="subcellular location">
    <subcellularLocation>
        <location evidence="1">Membrane</location>
        <topology evidence="1">Multi-pass membrane protein</topology>
    </subcellularLocation>
</comment>
<sequence>MRGLAARGLRGLSLLNLLCLFGLVSAVWVESDFYRYTAPFLLLEAILIYYFVDPKRPPIGPMGWLCAAWGAFVAYRLADGYLIHPLATTGSSEGIYLFPLIYPTLGYALLLHRRHLRVISLAFILISLVMVVATLHPLIAMSGLRAPFLIHHNPIHSAVAGGFIVLAAIGFALDCLRQWRRCWRLHKTILGLALAGTLVSLTIIGILGAQSKGVWIALALALPIMGIMVIAGRNGRGAGLLVGATLLALTLFAILSRQEIVQIIGPSVTSATGLAASIGESGDPADAFRAAIASGSVPLSFEERLKIWVNAWEIWQTDLLLGTGLSWDQLWDGTSYADVGYRLMHNGYLEIAVRYGLVGLAFYALLLLWGLYQSHLCARRRLIAPAAHVLFTASTVYFSLTLLTNSNNRLALGESFMLIAGAFAFYCRFVRWQADHGVAPDAIRHRLRP</sequence>
<dbReference type="AlphaFoldDB" id="A0A1W1ZZR8"/>
<dbReference type="OrthoDB" id="8307539at2"/>
<feature type="transmembrane region" description="Helical" evidence="5">
    <location>
        <begin position="351"/>
        <end position="370"/>
    </location>
</feature>
<keyword evidence="4 5" id="KW-0472">Membrane</keyword>
<evidence type="ECO:0000259" key="6">
    <source>
        <dbReference type="Pfam" id="PF04932"/>
    </source>
</evidence>
<dbReference type="RefSeq" id="WP_084409069.1">
    <property type="nucleotide sequence ID" value="NZ_FWXR01000003.1"/>
</dbReference>
<evidence type="ECO:0000256" key="3">
    <source>
        <dbReference type="ARBA" id="ARBA00022989"/>
    </source>
</evidence>
<feature type="transmembrane region" description="Helical" evidence="5">
    <location>
        <begin position="118"/>
        <end position="139"/>
    </location>
</feature>
<evidence type="ECO:0000313" key="7">
    <source>
        <dbReference type="EMBL" id="SMC53979.1"/>
    </source>
</evidence>
<keyword evidence="3 5" id="KW-1133">Transmembrane helix</keyword>
<organism evidence="7 8">
    <name type="scientific">Fulvimarina manganoxydans</name>
    <dbReference type="NCBI Taxonomy" id="937218"/>
    <lineage>
        <taxon>Bacteria</taxon>
        <taxon>Pseudomonadati</taxon>
        <taxon>Pseudomonadota</taxon>
        <taxon>Alphaproteobacteria</taxon>
        <taxon>Hyphomicrobiales</taxon>
        <taxon>Aurantimonadaceae</taxon>
        <taxon>Fulvimarina</taxon>
    </lineage>
</organism>
<feature type="transmembrane region" description="Helical" evidence="5">
    <location>
        <begin position="159"/>
        <end position="176"/>
    </location>
</feature>
<dbReference type="InterPro" id="IPR007016">
    <property type="entry name" value="O-antigen_ligase-rel_domated"/>
</dbReference>
<dbReference type="GO" id="GO:0016020">
    <property type="term" value="C:membrane"/>
    <property type="evidence" value="ECO:0007669"/>
    <property type="project" value="UniProtKB-SubCell"/>
</dbReference>
<dbReference type="GO" id="GO:0016874">
    <property type="term" value="F:ligase activity"/>
    <property type="evidence" value="ECO:0007669"/>
    <property type="project" value="UniProtKB-KW"/>
</dbReference>
<evidence type="ECO:0000256" key="1">
    <source>
        <dbReference type="ARBA" id="ARBA00004141"/>
    </source>
</evidence>
<evidence type="ECO:0000313" key="8">
    <source>
        <dbReference type="Proteomes" id="UP000192656"/>
    </source>
</evidence>
<dbReference type="PANTHER" id="PTHR37422:SF23">
    <property type="entry name" value="TEICHURONIC ACID BIOSYNTHESIS PROTEIN TUAE"/>
    <property type="match status" value="1"/>
</dbReference>
<dbReference type="EMBL" id="FWXR01000003">
    <property type="protein sequence ID" value="SMC53979.1"/>
    <property type="molecule type" value="Genomic_DNA"/>
</dbReference>
<feature type="domain" description="O-antigen ligase-related" evidence="6">
    <location>
        <begin position="199"/>
        <end position="363"/>
    </location>
</feature>
<feature type="transmembrane region" description="Helical" evidence="5">
    <location>
        <begin position="382"/>
        <end position="404"/>
    </location>
</feature>
<accession>A0A1W1ZZR8</accession>
<feature type="transmembrane region" description="Helical" evidence="5">
    <location>
        <begin position="64"/>
        <end position="83"/>
    </location>
</feature>
<dbReference type="PANTHER" id="PTHR37422">
    <property type="entry name" value="TEICHURONIC ACID BIOSYNTHESIS PROTEIN TUAE"/>
    <property type="match status" value="1"/>
</dbReference>
<dbReference type="STRING" id="937218.SAMN06297251_103258"/>
<keyword evidence="2 5" id="KW-0812">Transmembrane</keyword>
<protein>
    <submittedName>
        <fullName evidence="7">O-Antigen ligase</fullName>
    </submittedName>
</protein>
<feature type="transmembrane region" description="Helical" evidence="5">
    <location>
        <begin position="213"/>
        <end position="231"/>
    </location>
</feature>
<dbReference type="Pfam" id="PF04932">
    <property type="entry name" value="Wzy_C"/>
    <property type="match status" value="1"/>
</dbReference>
<feature type="transmembrane region" description="Helical" evidence="5">
    <location>
        <begin position="188"/>
        <end position="207"/>
    </location>
</feature>